<dbReference type="AlphaFoldDB" id="A0A3B0SPJ1"/>
<evidence type="ECO:0000313" key="1">
    <source>
        <dbReference type="EMBL" id="VAW06380.1"/>
    </source>
</evidence>
<name>A0A3B0SPJ1_9ZZZZ</name>
<dbReference type="EMBL" id="UOEK01000348">
    <property type="protein sequence ID" value="VAW06380.1"/>
    <property type="molecule type" value="Genomic_DNA"/>
</dbReference>
<protein>
    <submittedName>
        <fullName evidence="1">Uncharacterized protein</fullName>
    </submittedName>
</protein>
<organism evidence="1">
    <name type="scientific">hydrothermal vent metagenome</name>
    <dbReference type="NCBI Taxonomy" id="652676"/>
    <lineage>
        <taxon>unclassified sequences</taxon>
        <taxon>metagenomes</taxon>
        <taxon>ecological metagenomes</taxon>
    </lineage>
</organism>
<reference evidence="1" key="1">
    <citation type="submission" date="2018-06" db="EMBL/GenBank/DDBJ databases">
        <authorList>
            <person name="Zhirakovskaya E."/>
        </authorList>
    </citation>
    <scope>NUCLEOTIDE SEQUENCE</scope>
</reference>
<sequence length="131" mass="13535">MSKGLGPETLSNAVVAALVKGEIITLFARRGMFTEGDEFDVVSEGTTDPDLLKPAYRRTANTVTRVSAVGTVTGVHPAAMLDPEAGASRHVFISSGPGDLVIVRVTVDSVPVLSEMAFAARSAGLEGAIHG</sequence>
<accession>A0A3B0SPJ1</accession>
<gene>
    <name evidence="1" type="ORF">MNBD_ACTINO02-2122</name>
</gene>
<proteinExistence type="predicted"/>